<gene>
    <name evidence="3" type="ORF">GCM10009546_29570</name>
</gene>
<accession>A0ABN1EF57</accession>
<dbReference type="Pfam" id="PF13333">
    <property type="entry name" value="rve_2"/>
    <property type="match status" value="1"/>
</dbReference>
<proteinExistence type="predicted"/>
<dbReference type="Proteomes" id="UP001501427">
    <property type="component" value="Unassembled WGS sequence"/>
</dbReference>
<reference evidence="3 4" key="1">
    <citation type="journal article" date="2019" name="Int. J. Syst. Evol. Microbiol.">
        <title>The Global Catalogue of Microorganisms (GCM) 10K type strain sequencing project: providing services to taxonomists for standard genome sequencing and annotation.</title>
        <authorList>
            <consortium name="The Broad Institute Genomics Platform"/>
            <consortium name="The Broad Institute Genome Sequencing Center for Infectious Disease"/>
            <person name="Wu L."/>
            <person name="Ma J."/>
        </authorList>
    </citation>
    <scope>NUCLEOTIDE SEQUENCE [LARGE SCALE GENOMIC DNA]</scope>
    <source>
        <strain evidence="3 4">JCM 10667</strain>
    </source>
</reference>
<name>A0ABN1EF57_9ACTN</name>
<evidence type="ECO:0000259" key="2">
    <source>
        <dbReference type="Pfam" id="PF13333"/>
    </source>
</evidence>
<sequence>MLSAHGTKIAPFTYYAAESRPAAPRAVRDEWLKTELIKPCGPWKNLTGVELAIGEYVDWYNTTRRIRGPLLPPEPHRTAGHSHNLEPLPNPGALQWRACHAGVAPKVVTPGIQDPSPGDGLHTELSSPAQVRSDPRQLSAPGPGRGRSRRLANTEGDPSQAEPVTTGSLGQDPCPGSAPQNRHARSESSTGRLTCTDATTNM</sequence>
<organism evidence="3 4">
    <name type="scientific">Actinomadura livida</name>
    <dbReference type="NCBI Taxonomy" id="79909"/>
    <lineage>
        <taxon>Bacteria</taxon>
        <taxon>Bacillati</taxon>
        <taxon>Actinomycetota</taxon>
        <taxon>Actinomycetes</taxon>
        <taxon>Streptosporangiales</taxon>
        <taxon>Thermomonosporaceae</taxon>
        <taxon>Actinomadura</taxon>
    </lineage>
</organism>
<evidence type="ECO:0000313" key="4">
    <source>
        <dbReference type="Proteomes" id="UP001501427"/>
    </source>
</evidence>
<dbReference type="RefSeq" id="WP_184883542.1">
    <property type="nucleotide sequence ID" value="NZ_BAAAHD010000025.1"/>
</dbReference>
<feature type="region of interest" description="Disordered" evidence="1">
    <location>
        <begin position="107"/>
        <end position="202"/>
    </location>
</feature>
<evidence type="ECO:0000313" key="3">
    <source>
        <dbReference type="EMBL" id="GAA0565450.1"/>
    </source>
</evidence>
<dbReference type="EMBL" id="BAAAHD010000025">
    <property type="protein sequence ID" value="GAA0565450.1"/>
    <property type="molecule type" value="Genomic_DNA"/>
</dbReference>
<feature type="domain" description="Integrase catalytic" evidence="2">
    <location>
        <begin position="32"/>
        <end position="74"/>
    </location>
</feature>
<evidence type="ECO:0000256" key="1">
    <source>
        <dbReference type="SAM" id="MobiDB-lite"/>
    </source>
</evidence>
<feature type="compositionally biased region" description="Polar residues" evidence="1">
    <location>
        <begin position="187"/>
        <end position="202"/>
    </location>
</feature>
<keyword evidence="4" id="KW-1185">Reference proteome</keyword>
<comment type="caution">
    <text evidence="3">The sequence shown here is derived from an EMBL/GenBank/DDBJ whole genome shotgun (WGS) entry which is preliminary data.</text>
</comment>
<dbReference type="InterPro" id="IPR001584">
    <property type="entry name" value="Integrase_cat-core"/>
</dbReference>
<protein>
    <recommendedName>
        <fullName evidence="2">Integrase catalytic domain-containing protein</fullName>
    </recommendedName>
</protein>